<feature type="region of interest" description="Disordered" evidence="1">
    <location>
        <begin position="172"/>
        <end position="301"/>
    </location>
</feature>
<comment type="caution">
    <text evidence="2">The sequence shown here is derived from an EMBL/GenBank/DDBJ whole genome shotgun (WGS) entry which is preliminary data.</text>
</comment>
<feature type="compositionally biased region" description="Polar residues" evidence="1">
    <location>
        <begin position="262"/>
        <end position="271"/>
    </location>
</feature>
<dbReference type="EMBL" id="AYKW01000015">
    <property type="protein sequence ID" value="PIL30430.1"/>
    <property type="molecule type" value="Genomic_DNA"/>
</dbReference>
<dbReference type="Proteomes" id="UP000230002">
    <property type="component" value="Unassembled WGS sequence"/>
</dbReference>
<gene>
    <name evidence="2" type="ORF">GSI_07617</name>
</gene>
<evidence type="ECO:0000313" key="2">
    <source>
        <dbReference type="EMBL" id="PIL30430.1"/>
    </source>
</evidence>
<evidence type="ECO:0000256" key="1">
    <source>
        <dbReference type="SAM" id="MobiDB-lite"/>
    </source>
</evidence>
<sequence>MLEYAERRSALGCGSRSSRKRRRLLNGAFAEGESTVQLVVDQEDEELCDTRVMVFGTDSSWPEIGFKYHPDALKAILFPQSPYEGRPSKRRKLAAIADNASDTPPIEENSDDELVRQQRAVVVETLWESFLISQRGQIPSSELEGDKENASDAAASGGGRRYVIALLTNAGGTMGKLPKSTQRRRQPEQAKDVETADTAPGPIKAVPAADDPPQVNGIGTRGDVNGVAQSGGESPQKNGAPAVPGSGAGQVPGADADVDAKMSTSQDSQTHIDGAQPPESESIARTPSSSEESVDADEGSGPIQILHRDLGEENFEFALDGISVVSGEVVNGMRKGWKLEARQWKWVQVGVSS</sequence>
<proteinExistence type="predicted"/>
<name>A0A2G8S9I9_9APHY</name>
<feature type="compositionally biased region" description="Polar residues" evidence="1">
    <location>
        <begin position="227"/>
        <end position="237"/>
    </location>
</feature>
<evidence type="ECO:0000313" key="3">
    <source>
        <dbReference type="Proteomes" id="UP000230002"/>
    </source>
</evidence>
<dbReference type="OrthoDB" id="3596986at2759"/>
<accession>A0A2G8S9I9</accession>
<keyword evidence="3" id="KW-1185">Reference proteome</keyword>
<dbReference type="AlphaFoldDB" id="A0A2G8S9I9"/>
<protein>
    <submittedName>
        <fullName evidence="2">Uncharacterized protein</fullName>
    </submittedName>
</protein>
<feature type="compositionally biased region" description="Basic and acidic residues" evidence="1">
    <location>
        <begin position="185"/>
        <end position="194"/>
    </location>
</feature>
<reference evidence="2 3" key="1">
    <citation type="journal article" date="2015" name="Sci. Rep.">
        <title>Chromosome-level genome map provides insights into diverse defense mechanisms in the medicinal fungus Ganoderma sinense.</title>
        <authorList>
            <person name="Zhu Y."/>
            <person name="Xu J."/>
            <person name="Sun C."/>
            <person name="Zhou S."/>
            <person name="Xu H."/>
            <person name="Nelson D.R."/>
            <person name="Qian J."/>
            <person name="Song J."/>
            <person name="Luo H."/>
            <person name="Xiang L."/>
            <person name="Li Y."/>
            <person name="Xu Z."/>
            <person name="Ji A."/>
            <person name="Wang L."/>
            <person name="Lu S."/>
            <person name="Hayward A."/>
            <person name="Sun W."/>
            <person name="Li X."/>
            <person name="Schwartz D.C."/>
            <person name="Wang Y."/>
            <person name="Chen S."/>
        </authorList>
    </citation>
    <scope>NUCLEOTIDE SEQUENCE [LARGE SCALE GENOMIC DNA]</scope>
    <source>
        <strain evidence="2 3">ZZ0214-1</strain>
    </source>
</reference>
<organism evidence="2 3">
    <name type="scientific">Ganoderma sinense ZZ0214-1</name>
    <dbReference type="NCBI Taxonomy" id="1077348"/>
    <lineage>
        <taxon>Eukaryota</taxon>
        <taxon>Fungi</taxon>
        <taxon>Dikarya</taxon>
        <taxon>Basidiomycota</taxon>
        <taxon>Agaricomycotina</taxon>
        <taxon>Agaricomycetes</taxon>
        <taxon>Polyporales</taxon>
        <taxon>Polyporaceae</taxon>
        <taxon>Ganoderma</taxon>
    </lineage>
</organism>